<protein>
    <submittedName>
        <fullName evidence="7">Non-histone chromosomal protein 6</fullName>
    </submittedName>
</protein>
<evidence type="ECO:0000256" key="5">
    <source>
        <dbReference type="SAM" id="MobiDB-lite"/>
    </source>
</evidence>
<comment type="similarity">
    <text evidence="3">Belongs to the NHP6 family.</text>
</comment>
<evidence type="ECO:0000256" key="3">
    <source>
        <dbReference type="ARBA" id="ARBA00043963"/>
    </source>
</evidence>
<reference evidence="7" key="1">
    <citation type="submission" date="2020-01" db="EMBL/GenBank/DDBJ databases">
        <title>Genome Sequencing of Three Apophysomyces-Like Fungal Strains Confirms a Novel Fungal Genus in the Mucoromycota with divergent Burkholderia-like Endosymbiotic Bacteria.</title>
        <authorList>
            <person name="Stajich J.E."/>
            <person name="Macias A.M."/>
            <person name="Carter-House D."/>
            <person name="Lovett B."/>
            <person name="Kasson L.R."/>
            <person name="Berry K."/>
            <person name="Grigoriev I."/>
            <person name="Chang Y."/>
            <person name="Spatafora J."/>
            <person name="Kasson M.T."/>
        </authorList>
    </citation>
    <scope>NUCLEOTIDE SEQUENCE</scope>
    <source>
        <strain evidence="7">NRRL A-21654</strain>
    </source>
</reference>
<feature type="region of interest" description="Disordered" evidence="5">
    <location>
        <begin position="66"/>
        <end position="106"/>
    </location>
</feature>
<dbReference type="Proteomes" id="UP000605846">
    <property type="component" value="Unassembled WGS sequence"/>
</dbReference>
<feature type="domain" description="HMG box" evidence="6">
    <location>
        <begin position="32"/>
        <end position="100"/>
    </location>
</feature>
<dbReference type="InterPro" id="IPR050342">
    <property type="entry name" value="HMGB"/>
</dbReference>
<dbReference type="InterPro" id="IPR009071">
    <property type="entry name" value="HMG_box_dom"/>
</dbReference>
<feature type="DNA-binding region" description="HMG box" evidence="4">
    <location>
        <begin position="32"/>
        <end position="100"/>
    </location>
</feature>
<dbReference type="GO" id="GO:0003677">
    <property type="term" value="F:DNA binding"/>
    <property type="evidence" value="ECO:0007669"/>
    <property type="project" value="UniProtKB-UniRule"/>
</dbReference>
<dbReference type="SUPFAM" id="SSF47095">
    <property type="entry name" value="HMG-box"/>
    <property type="match status" value="1"/>
</dbReference>
<sequence>MPKESTKVSKRSAKTAGDDDKKKKRAKDPNAPKRGLSAYMFFSQENRQKVKDENKDASFGTIGKILGEKWKNMSDEEKKPYIEKAEADKKRYEEEKAAAEKNKADE</sequence>
<dbReference type="GO" id="GO:0005634">
    <property type="term" value="C:nucleus"/>
    <property type="evidence" value="ECO:0007669"/>
    <property type="project" value="UniProtKB-UniRule"/>
</dbReference>
<evidence type="ECO:0000313" key="7">
    <source>
        <dbReference type="EMBL" id="KAF7727452.1"/>
    </source>
</evidence>
<dbReference type="Pfam" id="PF00505">
    <property type="entry name" value="HMG_box"/>
    <property type="match status" value="1"/>
</dbReference>
<gene>
    <name evidence="7" type="primary">NHP6_1</name>
    <name evidence="7" type="ORF">EC973_007521</name>
</gene>
<keyword evidence="2 4" id="KW-0539">Nucleus</keyword>
<evidence type="ECO:0000256" key="4">
    <source>
        <dbReference type="PROSITE-ProRule" id="PRU00267"/>
    </source>
</evidence>
<dbReference type="AlphaFoldDB" id="A0A8H7EQD1"/>
<dbReference type="Gene3D" id="1.10.30.10">
    <property type="entry name" value="High mobility group box domain"/>
    <property type="match status" value="1"/>
</dbReference>
<feature type="region of interest" description="Disordered" evidence="5">
    <location>
        <begin position="1"/>
        <end position="37"/>
    </location>
</feature>
<evidence type="ECO:0000259" key="6">
    <source>
        <dbReference type="PROSITE" id="PS50118"/>
    </source>
</evidence>
<dbReference type="EMBL" id="JABAYA010000056">
    <property type="protein sequence ID" value="KAF7727452.1"/>
    <property type="molecule type" value="Genomic_DNA"/>
</dbReference>
<evidence type="ECO:0000256" key="1">
    <source>
        <dbReference type="ARBA" id="ARBA00023125"/>
    </source>
</evidence>
<evidence type="ECO:0000256" key="2">
    <source>
        <dbReference type="ARBA" id="ARBA00023242"/>
    </source>
</evidence>
<dbReference type="OrthoDB" id="1919336at2759"/>
<organism evidence="7 8">
    <name type="scientific">Apophysomyces ossiformis</name>
    <dbReference type="NCBI Taxonomy" id="679940"/>
    <lineage>
        <taxon>Eukaryota</taxon>
        <taxon>Fungi</taxon>
        <taxon>Fungi incertae sedis</taxon>
        <taxon>Mucoromycota</taxon>
        <taxon>Mucoromycotina</taxon>
        <taxon>Mucoromycetes</taxon>
        <taxon>Mucorales</taxon>
        <taxon>Mucorineae</taxon>
        <taxon>Mucoraceae</taxon>
        <taxon>Apophysomyces</taxon>
    </lineage>
</organism>
<keyword evidence="8" id="KW-1185">Reference proteome</keyword>
<dbReference type="PANTHER" id="PTHR48112:SF22">
    <property type="entry name" value="MITOCHONDRIAL TRANSCRIPTION FACTOR A, ISOFORM B"/>
    <property type="match status" value="1"/>
</dbReference>
<proteinExistence type="inferred from homology"/>
<accession>A0A8H7EQD1</accession>
<dbReference type="InterPro" id="IPR036910">
    <property type="entry name" value="HMG_box_dom_sf"/>
</dbReference>
<dbReference type="FunFam" id="1.10.30.10:FF:000016">
    <property type="entry name" value="FACT complex subunit SSRP1"/>
    <property type="match status" value="1"/>
</dbReference>
<name>A0A8H7EQD1_9FUNG</name>
<dbReference type="CDD" id="cd01390">
    <property type="entry name" value="HMG-box_NHP6-like"/>
    <property type="match status" value="1"/>
</dbReference>
<dbReference type="SMART" id="SM00398">
    <property type="entry name" value="HMG"/>
    <property type="match status" value="1"/>
</dbReference>
<comment type="caution">
    <text evidence="7">The sequence shown here is derived from an EMBL/GenBank/DDBJ whole genome shotgun (WGS) entry which is preliminary data.</text>
</comment>
<dbReference type="PANTHER" id="PTHR48112">
    <property type="entry name" value="HIGH MOBILITY GROUP PROTEIN DSP1"/>
    <property type="match status" value="1"/>
</dbReference>
<keyword evidence="1 4" id="KW-0238">DNA-binding</keyword>
<evidence type="ECO:0000313" key="8">
    <source>
        <dbReference type="Proteomes" id="UP000605846"/>
    </source>
</evidence>
<feature type="compositionally biased region" description="Basic and acidic residues" evidence="5">
    <location>
        <begin position="16"/>
        <end position="31"/>
    </location>
</feature>
<dbReference type="PROSITE" id="PS50118">
    <property type="entry name" value="HMG_BOX_2"/>
    <property type="match status" value="1"/>
</dbReference>